<accession>A0A6J5UC77</accession>
<evidence type="ECO:0000256" key="1">
    <source>
        <dbReference type="SAM" id="MobiDB-lite"/>
    </source>
</evidence>
<evidence type="ECO:0000313" key="2">
    <source>
        <dbReference type="EMBL" id="CAB4272735.1"/>
    </source>
</evidence>
<reference evidence="2 3" key="1">
    <citation type="submission" date="2020-05" db="EMBL/GenBank/DDBJ databases">
        <authorList>
            <person name="Campoy J."/>
            <person name="Schneeberger K."/>
            <person name="Spophaly S."/>
        </authorList>
    </citation>
    <scope>NUCLEOTIDE SEQUENCE [LARGE SCALE GENOMIC DNA]</scope>
    <source>
        <strain evidence="2">PruArmRojPasFocal</strain>
    </source>
</reference>
<evidence type="ECO:0000313" key="3">
    <source>
        <dbReference type="Proteomes" id="UP000507222"/>
    </source>
</evidence>
<feature type="compositionally biased region" description="Pro residues" evidence="1">
    <location>
        <begin position="1"/>
        <end position="13"/>
    </location>
</feature>
<dbReference type="AlphaFoldDB" id="A0A6J5UC77"/>
<dbReference type="EMBL" id="CAEKDK010000003">
    <property type="protein sequence ID" value="CAB4272735.1"/>
    <property type="molecule type" value="Genomic_DNA"/>
</dbReference>
<sequence length="64" mass="6724">MSAPSIPVPPPPGSQFAPMQAYIPLPVPPPAIQMMPPPPPPPPPPPQRAPSPLPEELAPKRQEA</sequence>
<dbReference type="Proteomes" id="UP000507222">
    <property type="component" value="Unassembled WGS sequence"/>
</dbReference>
<gene>
    <name evidence="2" type="ORF">CURHAP_LOCUS19513</name>
</gene>
<name>A0A6J5UC77_PRUAR</name>
<feature type="region of interest" description="Disordered" evidence="1">
    <location>
        <begin position="1"/>
        <end position="64"/>
    </location>
</feature>
<protein>
    <submittedName>
        <fullName evidence="2">Uncharacterized protein</fullName>
    </submittedName>
</protein>
<feature type="compositionally biased region" description="Pro residues" evidence="1">
    <location>
        <begin position="25"/>
        <end position="53"/>
    </location>
</feature>
<organism evidence="2 3">
    <name type="scientific">Prunus armeniaca</name>
    <name type="common">Apricot</name>
    <name type="synonym">Armeniaca vulgaris</name>
    <dbReference type="NCBI Taxonomy" id="36596"/>
    <lineage>
        <taxon>Eukaryota</taxon>
        <taxon>Viridiplantae</taxon>
        <taxon>Streptophyta</taxon>
        <taxon>Embryophyta</taxon>
        <taxon>Tracheophyta</taxon>
        <taxon>Spermatophyta</taxon>
        <taxon>Magnoliopsida</taxon>
        <taxon>eudicotyledons</taxon>
        <taxon>Gunneridae</taxon>
        <taxon>Pentapetalae</taxon>
        <taxon>rosids</taxon>
        <taxon>fabids</taxon>
        <taxon>Rosales</taxon>
        <taxon>Rosaceae</taxon>
        <taxon>Amygdaloideae</taxon>
        <taxon>Amygdaleae</taxon>
        <taxon>Prunus</taxon>
    </lineage>
</organism>
<proteinExistence type="predicted"/>